<comment type="catalytic activity">
    <reaction evidence="6 7">
        <text>carbamoyl phosphate + L-aspartate = N-carbamoyl-L-aspartate + phosphate + H(+)</text>
        <dbReference type="Rhea" id="RHEA:20013"/>
        <dbReference type="ChEBI" id="CHEBI:15378"/>
        <dbReference type="ChEBI" id="CHEBI:29991"/>
        <dbReference type="ChEBI" id="CHEBI:32814"/>
        <dbReference type="ChEBI" id="CHEBI:43474"/>
        <dbReference type="ChEBI" id="CHEBI:58228"/>
        <dbReference type="EC" id="2.1.3.2"/>
    </reaction>
</comment>
<reference evidence="10 11" key="2">
    <citation type="journal article" date="2024" name="Int. J. Syst. Evol. Microbiol.">
        <title>Promethearchaeum syntrophicum gen. nov., sp. nov., an anaerobic, obligately syntrophic archaeon, the first isolate of the lineage 'Asgard' archaea, and proposal of the new archaeal phylum Promethearchaeota phyl. nov. and kingdom Promethearchaeati regn. nov.</title>
        <authorList>
            <person name="Imachi H."/>
            <person name="Nobu M.K."/>
            <person name="Kato S."/>
            <person name="Takaki Y."/>
            <person name="Miyazaki M."/>
            <person name="Miyata M."/>
            <person name="Ogawara M."/>
            <person name="Saito Y."/>
            <person name="Sakai S."/>
            <person name="Tahara Y.O."/>
            <person name="Takano Y."/>
            <person name="Tasumi E."/>
            <person name="Uematsu K."/>
            <person name="Yoshimura T."/>
            <person name="Itoh T."/>
            <person name="Ohkuma M."/>
            <person name="Takai K."/>
        </authorList>
    </citation>
    <scope>NUCLEOTIDE SEQUENCE [LARGE SCALE GENOMIC DNA]</scope>
    <source>
        <strain evidence="10 11">MK-D1</strain>
    </source>
</reference>
<keyword evidence="3 7" id="KW-0808">Transferase</keyword>
<dbReference type="Pfam" id="PF00185">
    <property type="entry name" value="OTCace"/>
    <property type="match status" value="1"/>
</dbReference>
<gene>
    <name evidence="7 10" type="primary">pyrB</name>
    <name evidence="10" type="ORF">DSAG12_03806</name>
</gene>
<evidence type="ECO:0000256" key="1">
    <source>
        <dbReference type="ARBA" id="ARBA00004852"/>
    </source>
</evidence>
<comment type="subunit">
    <text evidence="7">Heterooligomer of catalytic and regulatory chains.</text>
</comment>
<sequence length="307" mass="34681">MDFYNSDIISAKQYSREDIERLIDLALKIEKDKGKYAKLLQGKIMAALFFEPSTRTRLSFESAMNYLGGSVIGFSSAGVSSVKKGETLADTIRTVANYSDLIVIRHDKEGAAKLAQKFSDVPIINAGNGSQEHPTQGLLDVLAISELKKKVDGLNIGLIGDLKYGRTVHSLAHLLSNFKVNLYFISPTQLKMQYRVKDALTQKKANFKETAEFKETLPLLDVVYMTRIQKERFGDLEEYDKVKNAFLLTKKSLKNVKKDAIILHPLPRVNEISPEIDKDPRAKYFEQTYYGLMMRKAIIASILLKTF</sequence>
<dbReference type="GO" id="GO:0006207">
    <property type="term" value="P:'de novo' pyrimidine nucleobase biosynthetic process"/>
    <property type="evidence" value="ECO:0007669"/>
    <property type="project" value="InterPro"/>
</dbReference>
<dbReference type="GO" id="GO:0006520">
    <property type="term" value="P:amino acid metabolic process"/>
    <property type="evidence" value="ECO:0007669"/>
    <property type="project" value="InterPro"/>
</dbReference>
<dbReference type="PROSITE" id="PS00097">
    <property type="entry name" value="CARBAMOYLTRANSFERASE"/>
    <property type="match status" value="1"/>
</dbReference>
<evidence type="ECO:0000313" key="10">
    <source>
        <dbReference type="EMBL" id="QEE17968.1"/>
    </source>
</evidence>
<dbReference type="PRINTS" id="PR00101">
    <property type="entry name" value="ATCASE"/>
</dbReference>
<evidence type="ECO:0000256" key="6">
    <source>
        <dbReference type="ARBA" id="ARBA00048859"/>
    </source>
</evidence>
<organism evidence="10 11">
    <name type="scientific">Promethearchaeum syntrophicum</name>
    <dbReference type="NCBI Taxonomy" id="2594042"/>
    <lineage>
        <taxon>Archaea</taxon>
        <taxon>Promethearchaeati</taxon>
        <taxon>Promethearchaeota</taxon>
        <taxon>Promethearchaeia</taxon>
        <taxon>Promethearchaeales</taxon>
        <taxon>Promethearchaeaceae</taxon>
        <taxon>Promethearchaeum</taxon>
    </lineage>
</organism>
<dbReference type="InterPro" id="IPR006130">
    <property type="entry name" value="Asp/Orn_carbamoylTrfase"/>
</dbReference>
<evidence type="ECO:0000256" key="5">
    <source>
        <dbReference type="ARBA" id="ARBA00043884"/>
    </source>
</evidence>
<dbReference type="EC" id="2.1.3.2" evidence="7"/>
<feature type="domain" description="Aspartate/ornithine carbamoyltransferase Asp/Orn-binding" evidence="8">
    <location>
        <begin position="152"/>
        <end position="301"/>
    </location>
</feature>
<feature type="binding site" evidence="7">
    <location>
        <position position="56"/>
    </location>
    <ligand>
        <name>carbamoyl phosphate</name>
        <dbReference type="ChEBI" id="CHEBI:58228"/>
    </ligand>
</feature>
<dbReference type="HAMAP" id="MF_00001">
    <property type="entry name" value="Asp_carb_tr"/>
    <property type="match status" value="1"/>
</dbReference>
<dbReference type="FunFam" id="3.40.50.1370:FF:000002">
    <property type="entry name" value="Aspartate carbamoyltransferase 2"/>
    <property type="match status" value="1"/>
</dbReference>
<dbReference type="InterPro" id="IPR036901">
    <property type="entry name" value="Asp/Orn_carbamoylTrfase_sf"/>
</dbReference>
<keyword evidence="11" id="KW-1185">Reference proteome</keyword>
<dbReference type="KEGG" id="psyt:DSAG12_03806"/>
<dbReference type="InterPro" id="IPR006131">
    <property type="entry name" value="Asp_carbamoyltransf_Asp/Orn-bd"/>
</dbReference>
<comment type="pathway">
    <text evidence="1 7">Pyrimidine metabolism; UMP biosynthesis via de novo pathway; (S)-dihydroorotate from bicarbonate: step 2/3.</text>
</comment>
<feature type="binding site" evidence="7">
    <location>
        <position position="266"/>
    </location>
    <ligand>
        <name>carbamoyl phosphate</name>
        <dbReference type="ChEBI" id="CHEBI:58228"/>
    </ligand>
</feature>
<feature type="binding site" evidence="7">
    <location>
        <position position="166"/>
    </location>
    <ligand>
        <name>L-aspartate</name>
        <dbReference type="ChEBI" id="CHEBI:29991"/>
    </ligand>
</feature>
<dbReference type="AlphaFoldDB" id="A0A5B9DFA8"/>
<feature type="domain" description="Aspartate/ornithine carbamoyltransferase carbamoyl-P binding" evidence="9">
    <location>
        <begin position="7"/>
        <end position="146"/>
    </location>
</feature>
<feature type="binding site" evidence="7">
    <location>
        <position position="55"/>
    </location>
    <ligand>
        <name>carbamoyl phosphate</name>
        <dbReference type="ChEBI" id="CHEBI:58228"/>
    </ligand>
</feature>
<feature type="binding site" evidence="7">
    <location>
        <position position="84"/>
    </location>
    <ligand>
        <name>L-aspartate</name>
        <dbReference type="ChEBI" id="CHEBI:29991"/>
    </ligand>
</feature>
<dbReference type="SUPFAM" id="SSF53671">
    <property type="entry name" value="Aspartate/ornithine carbamoyltransferase"/>
    <property type="match status" value="1"/>
</dbReference>
<feature type="binding site" evidence="7">
    <location>
        <position position="267"/>
    </location>
    <ligand>
        <name>carbamoyl phosphate</name>
        <dbReference type="ChEBI" id="CHEBI:58228"/>
    </ligand>
</feature>
<dbReference type="UniPathway" id="UPA00070">
    <property type="reaction ID" value="UER00116"/>
</dbReference>
<evidence type="ECO:0000256" key="4">
    <source>
        <dbReference type="ARBA" id="ARBA00022975"/>
    </source>
</evidence>
<keyword evidence="4 7" id="KW-0665">Pyrimidine biosynthesis</keyword>
<comment type="similarity">
    <text evidence="2 7">Belongs to the aspartate/ornithine carbamoyltransferase superfamily. ATCase family.</text>
</comment>
<name>A0A5B9DFA8_9ARCH</name>
<dbReference type="InterPro" id="IPR002082">
    <property type="entry name" value="Asp_carbamoyltransf"/>
</dbReference>
<dbReference type="GeneID" id="41331774"/>
<accession>A0A5B9DFA8</accession>
<comment type="function">
    <text evidence="5 7">Catalyzes the condensation of carbamoyl phosphate and aspartate to form carbamoyl aspartate and inorganic phosphate, the committed step in the de novo pyrimidine nucleotide biosynthesis pathway.</text>
</comment>
<dbReference type="RefSeq" id="WP_147664845.1">
    <property type="nucleotide sequence ID" value="NZ_CP042905.2"/>
</dbReference>
<dbReference type="GO" id="GO:0004070">
    <property type="term" value="F:aspartate carbamoyltransferase activity"/>
    <property type="evidence" value="ECO:0007669"/>
    <property type="project" value="UniProtKB-UniRule"/>
</dbReference>
<evidence type="ECO:0000259" key="8">
    <source>
        <dbReference type="Pfam" id="PF00185"/>
    </source>
</evidence>
<evidence type="ECO:0000313" key="11">
    <source>
        <dbReference type="Proteomes" id="UP000321408"/>
    </source>
</evidence>
<feature type="binding site" evidence="7">
    <location>
        <position position="136"/>
    </location>
    <ligand>
        <name>carbamoyl phosphate</name>
        <dbReference type="ChEBI" id="CHEBI:58228"/>
    </ligand>
</feature>
<dbReference type="Gene3D" id="3.40.50.1370">
    <property type="entry name" value="Aspartate/ornithine carbamoyltransferase"/>
    <property type="match status" value="2"/>
</dbReference>
<dbReference type="PANTHER" id="PTHR45753:SF6">
    <property type="entry name" value="ASPARTATE CARBAMOYLTRANSFERASE"/>
    <property type="match status" value="1"/>
</dbReference>
<dbReference type="Proteomes" id="UP000321408">
    <property type="component" value="Chromosome"/>
</dbReference>
<dbReference type="EMBL" id="CP042905">
    <property type="protein sequence ID" value="QEE17968.1"/>
    <property type="molecule type" value="Genomic_DNA"/>
</dbReference>
<dbReference type="InterPro" id="IPR006132">
    <property type="entry name" value="Asp/Orn_carbamoyltranf_P-bd"/>
</dbReference>
<dbReference type="PANTHER" id="PTHR45753">
    <property type="entry name" value="ORNITHINE CARBAMOYLTRANSFERASE, MITOCHONDRIAL"/>
    <property type="match status" value="1"/>
</dbReference>
<dbReference type="NCBIfam" id="TIGR00670">
    <property type="entry name" value="asp_carb_tr"/>
    <property type="match status" value="1"/>
</dbReference>
<reference evidence="10 11" key="1">
    <citation type="journal article" date="2020" name="Nature">
        <title>Isolation of an archaeon at the prokaryote-eukaryote interface.</title>
        <authorList>
            <person name="Imachi H."/>
            <person name="Nobu M.K."/>
            <person name="Nakahara N."/>
            <person name="Morono Y."/>
            <person name="Ogawara M."/>
            <person name="Takaki Y."/>
            <person name="Takano Y."/>
            <person name="Uematsu K."/>
            <person name="Ikuta T."/>
            <person name="Ito M."/>
            <person name="Matsui Y."/>
            <person name="Miyazaki M."/>
            <person name="Murata K."/>
            <person name="Saito Y."/>
            <person name="Sakai S."/>
            <person name="Song C."/>
            <person name="Tasumi E."/>
            <person name="Yamanaka Y."/>
            <person name="Yamaguchi T."/>
            <person name="Kamagata Y."/>
            <person name="Tamaki H."/>
            <person name="Takai K."/>
        </authorList>
    </citation>
    <scope>NUCLEOTIDE SEQUENCE [LARGE SCALE GENOMIC DNA]</scope>
    <source>
        <strain evidence="10 11">MK-D1</strain>
    </source>
</reference>
<dbReference type="GO" id="GO:0016597">
    <property type="term" value="F:amino acid binding"/>
    <property type="evidence" value="ECO:0007669"/>
    <property type="project" value="InterPro"/>
</dbReference>
<evidence type="ECO:0000256" key="2">
    <source>
        <dbReference type="ARBA" id="ARBA00008896"/>
    </source>
</evidence>
<dbReference type="Pfam" id="PF02729">
    <property type="entry name" value="OTCace_N"/>
    <property type="match status" value="1"/>
</dbReference>
<dbReference type="OrthoDB" id="7792at2157"/>
<evidence type="ECO:0000256" key="7">
    <source>
        <dbReference type="HAMAP-Rule" id="MF_00001"/>
    </source>
</evidence>
<proteinExistence type="inferred from homology"/>
<protein>
    <recommendedName>
        <fullName evidence="7">Aspartate carbamoyltransferase</fullName>
        <ecNumber evidence="7">2.1.3.2</ecNumber>
    </recommendedName>
    <alternativeName>
        <fullName evidence="7">Aspartate transcarbamylase</fullName>
        <shortName evidence="7">ATCase</shortName>
    </alternativeName>
</protein>
<feature type="binding site" evidence="7">
    <location>
        <position position="227"/>
    </location>
    <ligand>
        <name>L-aspartate</name>
        <dbReference type="ChEBI" id="CHEBI:29991"/>
    </ligand>
</feature>
<feature type="binding site" evidence="7">
    <location>
        <position position="133"/>
    </location>
    <ligand>
        <name>carbamoyl phosphate</name>
        <dbReference type="ChEBI" id="CHEBI:58228"/>
    </ligand>
</feature>
<dbReference type="PRINTS" id="PR00100">
    <property type="entry name" value="AOTCASE"/>
</dbReference>
<evidence type="ECO:0000256" key="3">
    <source>
        <dbReference type="ARBA" id="ARBA00022679"/>
    </source>
</evidence>
<dbReference type="NCBIfam" id="NF002032">
    <property type="entry name" value="PRK00856.1"/>
    <property type="match status" value="1"/>
</dbReference>
<feature type="binding site" evidence="7">
    <location>
        <position position="105"/>
    </location>
    <ligand>
        <name>carbamoyl phosphate</name>
        <dbReference type="ChEBI" id="CHEBI:58228"/>
    </ligand>
</feature>
<evidence type="ECO:0000259" key="9">
    <source>
        <dbReference type="Pfam" id="PF02729"/>
    </source>
</evidence>
<dbReference type="GO" id="GO:0044205">
    <property type="term" value="P:'de novo' UMP biosynthetic process"/>
    <property type="evidence" value="ECO:0007669"/>
    <property type="project" value="UniProtKB-UniRule"/>
</dbReference>